<evidence type="ECO:0000256" key="18">
    <source>
        <dbReference type="ARBA" id="ARBA00022984"/>
    </source>
</evidence>
<comment type="similarity">
    <text evidence="5">In the N-terminal section; belongs to the glycosyltransferase 51 family.</text>
</comment>
<keyword evidence="18" id="KW-0573">Peptidoglycan synthesis</keyword>
<dbReference type="InterPro" id="IPR036950">
    <property type="entry name" value="PBP_transglycosylase"/>
</dbReference>
<dbReference type="InterPro" id="IPR001460">
    <property type="entry name" value="PCN-bd_Tpept"/>
</dbReference>
<dbReference type="GO" id="GO:0009252">
    <property type="term" value="P:peptidoglycan biosynthetic process"/>
    <property type="evidence" value="ECO:0007669"/>
    <property type="project" value="UniProtKB-UniPathway"/>
</dbReference>
<comment type="caution">
    <text evidence="31">The sequence shown here is derived from an EMBL/GenBank/DDBJ whole genome shotgun (WGS) entry which is preliminary data.</text>
</comment>
<dbReference type="Pfam" id="PF00905">
    <property type="entry name" value="Transpeptidase"/>
    <property type="match status" value="1"/>
</dbReference>
<keyword evidence="20" id="KW-0472">Membrane</keyword>
<dbReference type="InterPro" id="IPR012340">
    <property type="entry name" value="NA-bd_OB-fold"/>
</dbReference>
<dbReference type="Gene3D" id="3.40.710.10">
    <property type="entry name" value="DD-peptidase/beta-lactamase superfamily"/>
    <property type="match status" value="2"/>
</dbReference>
<keyword evidence="17" id="KW-0735">Signal-anchor</keyword>
<keyword evidence="9" id="KW-0997">Cell inner membrane</keyword>
<evidence type="ECO:0000256" key="16">
    <source>
        <dbReference type="ARBA" id="ARBA00022960"/>
    </source>
</evidence>
<evidence type="ECO:0000256" key="10">
    <source>
        <dbReference type="ARBA" id="ARBA00022645"/>
    </source>
</evidence>
<evidence type="ECO:0000256" key="4">
    <source>
        <dbReference type="ARBA" id="ARBA00007090"/>
    </source>
</evidence>
<evidence type="ECO:0000256" key="9">
    <source>
        <dbReference type="ARBA" id="ARBA00022519"/>
    </source>
</evidence>
<keyword evidence="32" id="KW-1185">Reference proteome</keyword>
<feature type="domain" description="Penicillin-binding protein OB-like" evidence="30">
    <location>
        <begin position="372"/>
        <end position="467"/>
    </location>
</feature>
<evidence type="ECO:0000313" key="32">
    <source>
        <dbReference type="Proteomes" id="UP000469421"/>
    </source>
</evidence>
<dbReference type="NCBIfam" id="TIGR02074">
    <property type="entry name" value="PBP_1a_fam"/>
    <property type="match status" value="1"/>
</dbReference>
<dbReference type="InterPro" id="IPR012338">
    <property type="entry name" value="Beta-lactam/transpept-like"/>
</dbReference>
<dbReference type="Proteomes" id="UP000469421">
    <property type="component" value="Unassembled WGS sequence"/>
</dbReference>
<evidence type="ECO:0000256" key="15">
    <source>
        <dbReference type="ARBA" id="ARBA00022801"/>
    </source>
</evidence>
<comment type="subcellular location">
    <subcellularLocation>
        <location evidence="2">Cell inner membrane</location>
        <topology evidence="2">Single-pass type II membrane protein</topology>
    </subcellularLocation>
</comment>
<keyword evidence="13" id="KW-0808">Transferase</keyword>
<dbReference type="SUPFAM" id="SSF56601">
    <property type="entry name" value="beta-lactamase/transpeptidase-like"/>
    <property type="match status" value="1"/>
</dbReference>
<dbReference type="PANTHER" id="PTHR32282:SF27">
    <property type="entry name" value="PENICILLIN-BINDING PROTEIN 1A"/>
    <property type="match status" value="1"/>
</dbReference>
<keyword evidence="11" id="KW-0645">Protease</keyword>
<comment type="catalytic activity">
    <reaction evidence="26">
        <text>[GlcNAc-(1-&gt;4)-Mur2Ac(oyl-L-Ala-gamma-D-Glu-L-Lys-D-Ala-D-Ala)](n)-di-trans,octa-cis-undecaprenyl diphosphate + beta-D-GlcNAc-(1-&gt;4)-Mur2Ac(oyl-L-Ala-gamma-D-Glu-L-Lys-D-Ala-D-Ala)-di-trans,octa-cis-undecaprenyl diphosphate = [GlcNAc-(1-&gt;4)-Mur2Ac(oyl-L-Ala-gamma-D-Glu-L-Lys-D-Ala-D-Ala)](n+1)-di-trans,octa-cis-undecaprenyl diphosphate + di-trans,octa-cis-undecaprenyl diphosphate + H(+)</text>
        <dbReference type="Rhea" id="RHEA:23708"/>
        <dbReference type="Rhea" id="RHEA-COMP:9602"/>
        <dbReference type="Rhea" id="RHEA-COMP:9603"/>
        <dbReference type="ChEBI" id="CHEBI:15378"/>
        <dbReference type="ChEBI" id="CHEBI:58405"/>
        <dbReference type="ChEBI" id="CHEBI:60033"/>
        <dbReference type="ChEBI" id="CHEBI:78435"/>
        <dbReference type="EC" id="2.4.99.28"/>
    </reaction>
</comment>
<reference evidence="31 32" key="1">
    <citation type="submission" date="2019-10" db="EMBL/GenBank/DDBJ databases">
        <title>Alcanivorax sp.PA15-N-34 draft genome sequence.</title>
        <authorList>
            <person name="Liao X."/>
            <person name="Shao Z."/>
        </authorList>
    </citation>
    <scope>NUCLEOTIDE SEQUENCE [LARGE SCALE GENOMIC DNA]</scope>
    <source>
        <strain evidence="31 32">PA15-N-34</strain>
    </source>
</reference>
<keyword evidence="10" id="KW-0121">Carboxypeptidase</keyword>
<comment type="catalytic activity">
    <reaction evidence="24">
        <text>Preferential cleavage: (Ac)2-L-Lys-D-Ala-|-D-Ala. Also transpeptidation of peptidyl-alanyl moieties that are N-acyl substituents of D-alanine.</text>
        <dbReference type="EC" id="3.4.16.4"/>
    </reaction>
</comment>
<dbReference type="InterPro" id="IPR031376">
    <property type="entry name" value="PCB_OB"/>
</dbReference>
<keyword evidence="22" id="KW-0511">Multifunctional enzyme</keyword>
<keyword evidence="21" id="KW-0046">Antibiotic resistance</keyword>
<dbReference type="SUPFAM" id="SSF53955">
    <property type="entry name" value="Lysozyme-like"/>
    <property type="match status" value="1"/>
</dbReference>
<evidence type="ECO:0000256" key="12">
    <source>
        <dbReference type="ARBA" id="ARBA00022676"/>
    </source>
</evidence>
<evidence type="ECO:0000256" key="24">
    <source>
        <dbReference type="ARBA" id="ARBA00034000"/>
    </source>
</evidence>
<evidence type="ECO:0000256" key="3">
    <source>
        <dbReference type="ARBA" id="ARBA00004752"/>
    </source>
</evidence>
<dbReference type="PANTHER" id="PTHR32282">
    <property type="entry name" value="BINDING PROTEIN TRANSPEPTIDASE, PUTATIVE-RELATED"/>
    <property type="match status" value="1"/>
</dbReference>
<evidence type="ECO:0000259" key="29">
    <source>
        <dbReference type="Pfam" id="PF00912"/>
    </source>
</evidence>
<dbReference type="GO" id="GO:0005886">
    <property type="term" value="C:plasma membrane"/>
    <property type="evidence" value="ECO:0007669"/>
    <property type="project" value="UniProtKB-SubCell"/>
</dbReference>
<evidence type="ECO:0000256" key="22">
    <source>
        <dbReference type="ARBA" id="ARBA00023268"/>
    </source>
</evidence>
<dbReference type="UniPathway" id="UPA00219"/>
<evidence type="ECO:0000256" key="8">
    <source>
        <dbReference type="ARBA" id="ARBA00022475"/>
    </source>
</evidence>
<dbReference type="InterPro" id="IPR050396">
    <property type="entry name" value="Glycosyltr_51/Transpeptidase"/>
</dbReference>
<dbReference type="GO" id="GO:0030288">
    <property type="term" value="C:outer membrane-bounded periplasmic space"/>
    <property type="evidence" value="ECO:0007669"/>
    <property type="project" value="TreeGrafter"/>
</dbReference>
<name>A0A6N7LWZ9_9GAMM</name>
<dbReference type="InterPro" id="IPR001264">
    <property type="entry name" value="Glyco_trans_51"/>
</dbReference>
<evidence type="ECO:0000256" key="6">
    <source>
        <dbReference type="ARBA" id="ARBA00012448"/>
    </source>
</evidence>
<dbReference type="EC" id="2.4.99.28" evidence="25"/>
<dbReference type="GO" id="GO:0006508">
    <property type="term" value="P:proteolysis"/>
    <property type="evidence" value="ECO:0007669"/>
    <property type="project" value="UniProtKB-KW"/>
</dbReference>
<dbReference type="GO" id="GO:0046677">
    <property type="term" value="P:response to antibiotic"/>
    <property type="evidence" value="ECO:0007669"/>
    <property type="project" value="UniProtKB-KW"/>
</dbReference>
<dbReference type="GO" id="GO:0071555">
    <property type="term" value="P:cell wall organization"/>
    <property type="evidence" value="ECO:0007669"/>
    <property type="project" value="UniProtKB-KW"/>
</dbReference>
<evidence type="ECO:0000256" key="26">
    <source>
        <dbReference type="ARBA" id="ARBA00049902"/>
    </source>
</evidence>
<keyword evidence="16" id="KW-0133">Cell shape</keyword>
<dbReference type="AlphaFoldDB" id="A0A6N7LWZ9"/>
<dbReference type="Pfam" id="PF00912">
    <property type="entry name" value="Transgly"/>
    <property type="match status" value="1"/>
</dbReference>
<dbReference type="GO" id="GO:0008955">
    <property type="term" value="F:peptidoglycan glycosyltransferase activity"/>
    <property type="evidence" value="ECO:0007669"/>
    <property type="project" value="UniProtKB-EC"/>
</dbReference>
<evidence type="ECO:0000259" key="28">
    <source>
        <dbReference type="Pfam" id="PF00905"/>
    </source>
</evidence>
<comment type="pathway">
    <text evidence="27">Glycan biosynthesis.</text>
</comment>
<dbReference type="FunFam" id="1.10.3810.10:FF:000003">
    <property type="entry name" value="Penicillin-binding protein 1a"/>
    <property type="match status" value="1"/>
</dbReference>
<dbReference type="GO" id="GO:0008360">
    <property type="term" value="P:regulation of cell shape"/>
    <property type="evidence" value="ECO:0007669"/>
    <property type="project" value="UniProtKB-KW"/>
</dbReference>
<evidence type="ECO:0000256" key="21">
    <source>
        <dbReference type="ARBA" id="ARBA00023251"/>
    </source>
</evidence>
<evidence type="ECO:0000256" key="17">
    <source>
        <dbReference type="ARBA" id="ARBA00022968"/>
    </source>
</evidence>
<keyword evidence="23" id="KW-0961">Cell wall biogenesis/degradation</keyword>
<sequence length="865" mass="95720">MRLPTWTRFLLLLATAGAGGGLLVLAASYLYLAPQLPPASQIREVEYQIPLRIYSRDMKLISEYGEKRRQPVSYDQLPQPLVQAILAAEDERFFSHNGVDLKGLLRAAVELARYREIRSGGSTITMQVARNFFLGREQRFLRKFNEIVLAIQIERVLSKEEILELYLNKIYLGHRAYGAEAAAQVYYGKSISDLSVAQLAMIAGLPKAPSAYNPITNPERALLRRNWILFRMEETGALTHEERLSAQEAPVTARFHAAQPEVDGAYFAEMVRLQAMELIDDDLYTAGIRIVTTLDSERQSNAVKALRDGLHDYDERHGYRGPLDKLDISELPALPGITSASTEAAPDLDTAPDTAEVDTELSETMMGLDPDIASWAALIKDRSRIGPLNPAIVTAIGDQEADILFRDGKRAQLAWDDIRWARRHINDKYVGDEPSKASQVLAPGHVIYVRPTGSGDNRRWRLAELPRAQSALVSLDPHTGAIEAMQGGYSFSVSNFNRAVQSKRQAGSVFKPFIYTSALENGFTPASIINDAPVVFDDEKLETAWRPTGASGKFYGPVRMREALYRSLNLVSIRILRQIGISQAMGTLERFGLPIDTFQRDLSLALGSASVTPMEIATAYSIFANGGYRVSPWGILRIEKENGDVLWKAPEIEFCDEGCQQPETTTVELEPVAEPPSLAEVLHKDEMASSTDEDQEVVTIQPDPVVAPRVLDARVAWLMYSMMQDVVRRGTGHMANTLGRRDLAGKTGTTNDQVDAWFSGYSPELVATVWVGFDNPSTLGWGEYGGKAALPIWMDYMGPALKGVPDSQLEQPRGITTVRINPENGLLARPQNPDSVTEYFVEDQLPDLEPPLGLAGGNNAPEQIF</sequence>
<evidence type="ECO:0000256" key="19">
    <source>
        <dbReference type="ARBA" id="ARBA00022989"/>
    </source>
</evidence>
<comment type="pathway">
    <text evidence="3">Cell wall biogenesis; peptidoglycan biosynthesis.</text>
</comment>
<evidence type="ECO:0000256" key="2">
    <source>
        <dbReference type="ARBA" id="ARBA00004249"/>
    </source>
</evidence>
<keyword evidence="12" id="KW-0328">Glycosyltransferase</keyword>
<dbReference type="RefSeq" id="WP_153499723.1">
    <property type="nucleotide sequence ID" value="NZ_WIRE01000001.1"/>
</dbReference>
<comment type="function">
    <text evidence="1">Cell wall formation. Synthesis of cross-linked peptidoglycan from the lipid intermediates. The enzyme has a penicillin-insensitive transglycosylase N-terminal domain (formation of linear glycan strands) and a penicillin-sensitive transpeptidase C-terminal domain (cross-linking of the peptide subunits).</text>
</comment>
<evidence type="ECO:0000256" key="27">
    <source>
        <dbReference type="ARBA" id="ARBA00060592"/>
    </source>
</evidence>
<evidence type="ECO:0000256" key="13">
    <source>
        <dbReference type="ARBA" id="ARBA00022679"/>
    </source>
</evidence>
<dbReference type="Gene3D" id="2.40.50.140">
    <property type="entry name" value="Nucleic acid-binding proteins"/>
    <property type="match status" value="1"/>
</dbReference>
<feature type="domain" description="Penicillin-binding protein transpeptidase" evidence="28">
    <location>
        <begin position="472"/>
        <end position="795"/>
    </location>
</feature>
<keyword evidence="19" id="KW-1133">Transmembrane helix</keyword>
<evidence type="ECO:0000256" key="11">
    <source>
        <dbReference type="ARBA" id="ARBA00022670"/>
    </source>
</evidence>
<feature type="domain" description="Glycosyl transferase family 51" evidence="29">
    <location>
        <begin position="59"/>
        <end position="232"/>
    </location>
</feature>
<organism evidence="31 32">
    <name type="scientific">Alcanivorax sediminis</name>
    <dbReference type="NCBI Taxonomy" id="2663008"/>
    <lineage>
        <taxon>Bacteria</taxon>
        <taxon>Pseudomonadati</taxon>
        <taxon>Pseudomonadota</taxon>
        <taxon>Gammaproteobacteria</taxon>
        <taxon>Oceanospirillales</taxon>
        <taxon>Alcanivoracaceae</taxon>
        <taxon>Alcanivorax</taxon>
    </lineage>
</organism>
<keyword evidence="15" id="KW-0378">Hydrolase</keyword>
<accession>A0A6N7LWZ9</accession>
<gene>
    <name evidence="31" type="ORF">GFN93_05835</name>
</gene>
<proteinExistence type="inferred from homology"/>
<evidence type="ECO:0000259" key="30">
    <source>
        <dbReference type="Pfam" id="PF17092"/>
    </source>
</evidence>
<evidence type="ECO:0000256" key="14">
    <source>
        <dbReference type="ARBA" id="ARBA00022692"/>
    </source>
</evidence>
<dbReference type="GO" id="GO:0009002">
    <property type="term" value="F:serine-type D-Ala-D-Ala carboxypeptidase activity"/>
    <property type="evidence" value="ECO:0007669"/>
    <property type="project" value="UniProtKB-EC"/>
</dbReference>
<dbReference type="Pfam" id="PF17092">
    <property type="entry name" value="PCB_OB"/>
    <property type="match status" value="1"/>
</dbReference>
<protein>
    <recommendedName>
        <fullName evidence="7">Penicillin-binding protein 1A</fullName>
        <ecNumber evidence="25">2.4.99.28</ecNumber>
        <ecNumber evidence="6">3.4.16.4</ecNumber>
    </recommendedName>
</protein>
<evidence type="ECO:0000256" key="25">
    <source>
        <dbReference type="ARBA" id="ARBA00044770"/>
    </source>
</evidence>
<keyword evidence="8" id="KW-1003">Cell membrane</keyword>
<comment type="similarity">
    <text evidence="4">In the C-terminal section; belongs to the transpeptidase family.</text>
</comment>
<evidence type="ECO:0000256" key="7">
    <source>
        <dbReference type="ARBA" id="ARBA00018638"/>
    </source>
</evidence>
<dbReference type="EMBL" id="WIRE01000001">
    <property type="protein sequence ID" value="MQX52761.1"/>
    <property type="molecule type" value="Genomic_DNA"/>
</dbReference>
<evidence type="ECO:0000256" key="20">
    <source>
        <dbReference type="ARBA" id="ARBA00023136"/>
    </source>
</evidence>
<dbReference type="EC" id="3.4.16.4" evidence="6"/>
<evidence type="ECO:0000256" key="1">
    <source>
        <dbReference type="ARBA" id="ARBA00002624"/>
    </source>
</evidence>
<evidence type="ECO:0000256" key="5">
    <source>
        <dbReference type="ARBA" id="ARBA00007739"/>
    </source>
</evidence>
<dbReference type="InterPro" id="IPR023346">
    <property type="entry name" value="Lysozyme-like_dom_sf"/>
</dbReference>
<evidence type="ECO:0000313" key="31">
    <source>
        <dbReference type="EMBL" id="MQX52761.1"/>
    </source>
</evidence>
<evidence type="ECO:0000256" key="23">
    <source>
        <dbReference type="ARBA" id="ARBA00023316"/>
    </source>
</evidence>
<keyword evidence="14" id="KW-0812">Transmembrane</keyword>
<dbReference type="GO" id="GO:0008658">
    <property type="term" value="F:penicillin binding"/>
    <property type="evidence" value="ECO:0007669"/>
    <property type="project" value="InterPro"/>
</dbReference>
<dbReference type="Gene3D" id="1.10.3810.10">
    <property type="entry name" value="Biosynthetic peptidoglycan transglycosylase-like"/>
    <property type="match status" value="1"/>
</dbReference>